<dbReference type="OrthoDB" id="9805811at2"/>
<evidence type="ECO:0000313" key="3">
    <source>
        <dbReference type="Proteomes" id="UP000242175"/>
    </source>
</evidence>
<name>A0A220VFJ0_9GAMM</name>
<dbReference type="InterPro" id="IPR025503">
    <property type="entry name" value="DUF4391"/>
</dbReference>
<gene>
    <name evidence="2" type="ORF">CF386_08645</name>
</gene>
<evidence type="ECO:0000313" key="2">
    <source>
        <dbReference type="EMBL" id="ASK79127.1"/>
    </source>
</evidence>
<protein>
    <submittedName>
        <fullName evidence="2">Methyl-accepting chemotaxis protein</fullName>
    </submittedName>
</protein>
<sequence length="304" mass="35444">MDDILDFENILKNKSHLFDVIYTHLDLPKSTYLGTQITKKTIIEQNNLSSSDKTLLQKFVQFVTWLNTIKPETVNIPSYITCTVEYIEVAVLKVTLKNQSSNTGRLKLSLLNKVAKLFHTLIPYPIILLIEYDDKLAISLADKRINQADGSKLIVDNDYTSQWLSVTDLKQNEMEFLNDFTFSNVSKENSYELYQDLISMILELEKSYYTGSYLIRNRMRNNHSDNTEKYLKDRSRTKPEKIPFNHLSNKEKYILITKLSLLQSKLTKVRKKLKKEKQMNEKMLLNLKAKKVKEEIAAISSQLE</sequence>
<keyword evidence="3" id="KW-1185">Reference proteome</keyword>
<proteinExistence type="predicted"/>
<dbReference type="AlphaFoldDB" id="A0A220VFJ0"/>
<feature type="coiled-coil region" evidence="1">
    <location>
        <begin position="259"/>
        <end position="295"/>
    </location>
</feature>
<dbReference type="KEGG" id="pmai:CF386_08645"/>
<organism evidence="2 3">
    <name type="scientific">Paraphotobacterium marinum</name>
    <dbReference type="NCBI Taxonomy" id="1755811"/>
    <lineage>
        <taxon>Bacteria</taxon>
        <taxon>Pseudomonadati</taxon>
        <taxon>Pseudomonadota</taxon>
        <taxon>Gammaproteobacteria</taxon>
        <taxon>Vibrionales</taxon>
        <taxon>Vibrionaceae</taxon>
        <taxon>Paraphotobacterium</taxon>
    </lineage>
</organism>
<keyword evidence="1" id="KW-0175">Coiled coil</keyword>
<dbReference type="Proteomes" id="UP000242175">
    <property type="component" value="Chromosome small"/>
</dbReference>
<dbReference type="EMBL" id="CP022356">
    <property type="protein sequence ID" value="ASK79127.1"/>
    <property type="molecule type" value="Genomic_DNA"/>
</dbReference>
<dbReference type="Pfam" id="PF14335">
    <property type="entry name" value="DUF4391"/>
    <property type="match status" value="1"/>
</dbReference>
<accession>A0A220VFJ0</accession>
<reference evidence="2 3" key="1">
    <citation type="journal article" date="2016" name="Int. J. Syst. Evol. Microbiol.">
        <title>Paraphotobacterium marinum gen. nov., sp. nov., a member of the family Vibrionaceae, isolated from surface seawater.</title>
        <authorList>
            <person name="Huang Z."/>
            <person name="Dong C."/>
            <person name="Shao Z."/>
        </authorList>
    </citation>
    <scope>NUCLEOTIDE SEQUENCE [LARGE SCALE GENOMIC DNA]</scope>
    <source>
        <strain evidence="2 3">NSCS20N07D</strain>
    </source>
</reference>
<evidence type="ECO:0000256" key="1">
    <source>
        <dbReference type="SAM" id="Coils"/>
    </source>
</evidence>